<organism evidence="1 2">
    <name type="scientific">Paraprevotella xylaniphila YIT 11841</name>
    <dbReference type="NCBI Taxonomy" id="762982"/>
    <lineage>
        <taxon>Bacteria</taxon>
        <taxon>Pseudomonadati</taxon>
        <taxon>Bacteroidota</taxon>
        <taxon>Bacteroidia</taxon>
        <taxon>Bacteroidales</taxon>
        <taxon>Prevotellaceae</taxon>
        <taxon>Paraprevotella</taxon>
    </lineage>
</organism>
<keyword evidence="2" id="KW-1185">Reference proteome</keyword>
<dbReference type="Proteomes" id="UP000005546">
    <property type="component" value="Unassembled WGS sequence"/>
</dbReference>
<gene>
    <name evidence="1" type="ORF">HMPREF9442_00487</name>
</gene>
<evidence type="ECO:0000313" key="1">
    <source>
        <dbReference type="EMBL" id="EGG56977.1"/>
    </source>
</evidence>
<sequence>MIFRLAHNGSSQSTEGRLKDGDSIIQLIKHYSSNRYREF</sequence>
<dbReference type="AlphaFoldDB" id="F3QQP5"/>
<evidence type="ECO:0000313" key="2">
    <source>
        <dbReference type="Proteomes" id="UP000005546"/>
    </source>
</evidence>
<proteinExistence type="predicted"/>
<accession>F3QQP5</accession>
<protein>
    <submittedName>
        <fullName evidence="1">Uncharacterized protein</fullName>
    </submittedName>
</protein>
<dbReference type="EMBL" id="AFBR01000014">
    <property type="protein sequence ID" value="EGG56977.1"/>
    <property type="molecule type" value="Genomic_DNA"/>
</dbReference>
<reference evidence="1 2" key="1">
    <citation type="submission" date="2011-02" db="EMBL/GenBank/DDBJ databases">
        <authorList>
            <person name="Weinstock G."/>
            <person name="Sodergren E."/>
            <person name="Clifton S."/>
            <person name="Fulton L."/>
            <person name="Fulton B."/>
            <person name="Courtney L."/>
            <person name="Fronick C."/>
            <person name="Harrison M."/>
            <person name="Strong C."/>
            <person name="Farmer C."/>
            <person name="Delahaunty K."/>
            <person name="Markovic C."/>
            <person name="Hall O."/>
            <person name="Minx P."/>
            <person name="Tomlinson C."/>
            <person name="Mitreva M."/>
            <person name="Hou S."/>
            <person name="Chen J."/>
            <person name="Wollam A."/>
            <person name="Pepin K.H."/>
            <person name="Johnson M."/>
            <person name="Bhonagiri V."/>
            <person name="Zhang X."/>
            <person name="Suruliraj S."/>
            <person name="Warren W."/>
            <person name="Chinwalla A."/>
            <person name="Mardis E.R."/>
            <person name="Wilson R.K."/>
        </authorList>
    </citation>
    <scope>NUCLEOTIDE SEQUENCE [LARGE SCALE GENOMIC DNA]</scope>
    <source>
        <strain evidence="1 2">YIT 11841</strain>
    </source>
</reference>
<name>F3QQP5_9BACT</name>
<comment type="caution">
    <text evidence="1">The sequence shown here is derived from an EMBL/GenBank/DDBJ whole genome shotgun (WGS) entry which is preliminary data.</text>
</comment>
<dbReference type="HOGENOM" id="CLU_3314139_0_0_10"/>